<comment type="caution">
    <text evidence="1">The sequence shown here is derived from an EMBL/GenBank/DDBJ whole genome shotgun (WGS) entry which is preliminary data.</text>
</comment>
<gene>
    <name evidence="1" type="ORF">N8T08_009163</name>
</gene>
<reference evidence="1 2" key="1">
    <citation type="journal article" date="2023" name="ACS Omega">
        <title>Identification of the Neoaspergillic Acid Biosynthesis Gene Cluster by Establishing an In Vitro CRISPR-Ribonucleoprotein Genetic System in Aspergillus melleus.</title>
        <authorList>
            <person name="Yuan B."/>
            <person name="Grau M.F."/>
            <person name="Murata R.M."/>
            <person name="Torok T."/>
            <person name="Venkateswaran K."/>
            <person name="Stajich J.E."/>
            <person name="Wang C.C.C."/>
        </authorList>
    </citation>
    <scope>NUCLEOTIDE SEQUENCE [LARGE SCALE GENOMIC DNA]</scope>
    <source>
        <strain evidence="1 2">IMV 1140</strain>
    </source>
</reference>
<name>A0ACC3AUH3_9EURO</name>
<evidence type="ECO:0000313" key="2">
    <source>
        <dbReference type="Proteomes" id="UP001177260"/>
    </source>
</evidence>
<dbReference type="Proteomes" id="UP001177260">
    <property type="component" value="Unassembled WGS sequence"/>
</dbReference>
<proteinExistence type="predicted"/>
<evidence type="ECO:0000313" key="1">
    <source>
        <dbReference type="EMBL" id="KAK1141372.1"/>
    </source>
</evidence>
<organism evidence="1 2">
    <name type="scientific">Aspergillus melleus</name>
    <dbReference type="NCBI Taxonomy" id="138277"/>
    <lineage>
        <taxon>Eukaryota</taxon>
        <taxon>Fungi</taxon>
        <taxon>Dikarya</taxon>
        <taxon>Ascomycota</taxon>
        <taxon>Pezizomycotina</taxon>
        <taxon>Eurotiomycetes</taxon>
        <taxon>Eurotiomycetidae</taxon>
        <taxon>Eurotiales</taxon>
        <taxon>Aspergillaceae</taxon>
        <taxon>Aspergillus</taxon>
        <taxon>Aspergillus subgen. Circumdati</taxon>
    </lineage>
</organism>
<keyword evidence="2" id="KW-1185">Reference proteome</keyword>
<dbReference type="EMBL" id="JAOPJF010000065">
    <property type="protein sequence ID" value="KAK1141372.1"/>
    <property type="molecule type" value="Genomic_DNA"/>
</dbReference>
<protein>
    <submittedName>
        <fullName evidence="1">Uncharacterized protein</fullName>
    </submittedName>
</protein>
<accession>A0ACC3AUH3</accession>
<sequence>MVSEVRKRPSGADNSPVHDEHSQPKRTKTGSTQSAASYAGSHAAATGKIDSNGDKYWEISKMRRVTISTFRGKTMVNIREYYEKDGQELPGKKGISLPLDQFASLVTLLPGIEVVLKEQGQSVPRPEYTSSDSRRTGGYGLAGDEESADLPKKNIEATSDEDEDED</sequence>